<dbReference type="InterPro" id="IPR058110">
    <property type="entry name" value="GCG_CRPN_dom"/>
</dbReference>
<dbReference type="Proteomes" id="UP000637002">
    <property type="component" value="Unassembled WGS sequence"/>
</dbReference>
<proteinExistence type="predicted"/>
<name>A0A916UQZ8_9HYPH</name>
<sequence length="87" mass="9080">MNKTLGLSALAGAMLFASGAFAFPAAPLSGGGVAVDNGLVTQVAQGCGPGGWRGPYGGCRYGRPGWAYRPVRCWIRPTPWGPRRVCR</sequence>
<reference evidence="2" key="1">
    <citation type="journal article" date="2014" name="Int. J. Syst. Evol. Microbiol.">
        <title>Complete genome sequence of Corynebacterium casei LMG S-19264T (=DSM 44701T), isolated from a smear-ripened cheese.</title>
        <authorList>
            <consortium name="US DOE Joint Genome Institute (JGI-PGF)"/>
            <person name="Walter F."/>
            <person name="Albersmeier A."/>
            <person name="Kalinowski J."/>
            <person name="Ruckert C."/>
        </authorList>
    </citation>
    <scope>NUCLEOTIDE SEQUENCE</scope>
    <source>
        <strain evidence="2">CGMCC 1.12919</strain>
    </source>
</reference>
<comment type="caution">
    <text evidence="2">The sequence shown here is derived from an EMBL/GenBank/DDBJ whole genome shotgun (WGS) entry which is preliminary data.</text>
</comment>
<dbReference type="AlphaFoldDB" id="A0A916UQZ8"/>
<gene>
    <name evidence="2" type="ORF">GCM10010994_46810</name>
</gene>
<evidence type="ECO:0000313" key="2">
    <source>
        <dbReference type="EMBL" id="GGC83571.1"/>
    </source>
</evidence>
<reference evidence="2" key="2">
    <citation type="submission" date="2020-09" db="EMBL/GenBank/DDBJ databases">
        <authorList>
            <person name="Sun Q."/>
            <person name="Zhou Y."/>
        </authorList>
    </citation>
    <scope>NUCLEOTIDE SEQUENCE</scope>
    <source>
        <strain evidence="2">CGMCC 1.12919</strain>
    </source>
</reference>
<dbReference type="RefSeq" id="WP_188611599.1">
    <property type="nucleotide sequence ID" value="NZ_BMGG01000009.1"/>
</dbReference>
<dbReference type="NCBIfam" id="NF047412">
    <property type="entry name" value="sig_GCG_CRPN_rpt"/>
    <property type="match status" value="1"/>
</dbReference>
<evidence type="ECO:0000313" key="3">
    <source>
        <dbReference type="Proteomes" id="UP000637002"/>
    </source>
</evidence>
<keyword evidence="3" id="KW-1185">Reference proteome</keyword>
<organism evidence="2 3">
    <name type="scientific">Chelatococcus reniformis</name>
    <dbReference type="NCBI Taxonomy" id="1494448"/>
    <lineage>
        <taxon>Bacteria</taxon>
        <taxon>Pseudomonadati</taxon>
        <taxon>Pseudomonadota</taxon>
        <taxon>Alphaproteobacteria</taxon>
        <taxon>Hyphomicrobiales</taxon>
        <taxon>Chelatococcaceae</taxon>
        <taxon>Chelatococcus</taxon>
    </lineage>
</organism>
<protein>
    <submittedName>
        <fullName evidence="2">Uncharacterized protein</fullName>
    </submittedName>
</protein>
<keyword evidence="1" id="KW-0732">Signal</keyword>
<feature type="signal peptide" evidence="1">
    <location>
        <begin position="1"/>
        <end position="22"/>
    </location>
</feature>
<evidence type="ECO:0000256" key="1">
    <source>
        <dbReference type="SAM" id="SignalP"/>
    </source>
</evidence>
<dbReference type="EMBL" id="BMGG01000009">
    <property type="protein sequence ID" value="GGC83571.1"/>
    <property type="molecule type" value="Genomic_DNA"/>
</dbReference>
<accession>A0A916UQZ8</accession>
<feature type="chain" id="PRO_5037364141" evidence="1">
    <location>
        <begin position="23"/>
        <end position="87"/>
    </location>
</feature>